<dbReference type="Pfam" id="PF17389">
    <property type="entry name" value="Bac_rhamnosid6H"/>
    <property type="match status" value="1"/>
</dbReference>
<feature type="domain" description="Alpha-L-rhamnosidase C-terminal" evidence="5">
    <location>
        <begin position="349"/>
        <end position="417"/>
    </location>
</feature>
<dbReference type="Gene3D" id="1.50.10.10">
    <property type="match status" value="1"/>
</dbReference>
<feature type="non-terminal residue" evidence="6">
    <location>
        <position position="1"/>
    </location>
</feature>
<dbReference type="GO" id="GO:0030596">
    <property type="term" value="F:alpha-L-rhamnosidase activity"/>
    <property type="evidence" value="ECO:0007669"/>
    <property type="project" value="UniProtKB-EC"/>
</dbReference>
<dbReference type="Gene3D" id="2.60.420.10">
    <property type="entry name" value="Maltose phosphorylase, domain 3"/>
    <property type="match status" value="1"/>
</dbReference>
<protein>
    <recommendedName>
        <fullName evidence="2">alpha-L-rhamnosidase</fullName>
        <ecNumber evidence="2">3.2.1.40</ecNumber>
    </recommendedName>
</protein>
<evidence type="ECO:0000256" key="3">
    <source>
        <dbReference type="ARBA" id="ARBA00022801"/>
    </source>
</evidence>
<gene>
    <name evidence="6" type="ORF">MNBD_BACTEROID02-439</name>
</gene>
<organism evidence="6">
    <name type="scientific">hydrothermal vent metagenome</name>
    <dbReference type="NCBI Taxonomy" id="652676"/>
    <lineage>
        <taxon>unclassified sequences</taxon>
        <taxon>metagenomes</taxon>
        <taxon>ecological metagenomes</taxon>
    </lineage>
</organism>
<dbReference type="Pfam" id="PF17390">
    <property type="entry name" value="Bac_rhamnosid_C"/>
    <property type="match status" value="1"/>
</dbReference>
<keyword evidence="6" id="KW-0326">Glycosidase</keyword>
<comment type="catalytic activity">
    <reaction evidence="1">
        <text>Hydrolysis of terminal non-reducing alpha-L-rhamnose residues in alpha-L-rhamnosides.</text>
        <dbReference type="EC" id="3.2.1.40"/>
    </reaction>
</comment>
<dbReference type="InterPro" id="IPR008928">
    <property type="entry name" value="6-hairpin_glycosidase_sf"/>
</dbReference>
<dbReference type="PANTHER" id="PTHR33307">
    <property type="entry name" value="ALPHA-RHAMNOSIDASE (EUROFUNG)"/>
    <property type="match status" value="1"/>
</dbReference>
<dbReference type="InterPro" id="IPR012341">
    <property type="entry name" value="6hp_glycosidase-like_sf"/>
</dbReference>
<reference evidence="6" key="1">
    <citation type="submission" date="2018-06" db="EMBL/GenBank/DDBJ databases">
        <authorList>
            <person name="Zhirakovskaya E."/>
        </authorList>
    </citation>
    <scope>NUCLEOTIDE SEQUENCE</scope>
</reference>
<feature type="domain" description="Alpha-L-rhamnosidase six-hairpin glycosidase" evidence="4">
    <location>
        <begin position="23"/>
        <end position="347"/>
    </location>
</feature>
<evidence type="ECO:0000259" key="4">
    <source>
        <dbReference type="Pfam" id="PF17389"/>
    </source>
</evidence>
<evidence type="ECO:0000259" key="5">
    <source>
        <dbReference type="Pfam" id="PF17390"/>
    </source>
</evidence>
<proteinExistence type="predicted"/>
<dbReference type="EMBL" id="UOEB01000220">
    <property type="protein sequence ID" value="VAV85365.1"/>
    <property type="molecule type" value="Genomic_DNA"/>
</dbReference>
<evidence type="ECO:0000313" key="6">
    <source>
        <dbReference type="EMBL" id="VAV85365.1"/>
    </source>
</evidence>
<dbReference type="InterPro" id="IPR016007">
    <property type="entry name" value="Alpha_rhamnosid"/>
</dbReference>
<name>A0A3B0RP64_9ZZZZ</name>
<dbReference type="EC" id="3.2.1.40" evidence="2"/>
<dbReference type="SUPFAM" id="SSF48208">
    <property type="entry name" value="Six-hairpin glycosidases"/>
    <property type="match status" value="1"/>
</dbReference>
<dbReference type="AlphaFoldDB" id="A0A3B0RP64"/>
<dbReference type="InterPro" id="IPR035398">
    <property type="entry name" value="Bac_rhamnosid_C"/>
</dbReference>
<dbReference type="InterPro" id="IPR035396">
    <property type="entry name" value="Bac_rhamnosid6H"/>
</dbReference>
<evidence type="ECO:0000256" key="2">
    <source>
        <dbReference type="ARBA" id="ARBA00012652"/>
    </source>
</evidence>
<sequence length="420" mass="47725">VTGLLMKPKIDDLIGLRLHSDLEQVGTFTCSNELYNNIQEITTRTFLSNVFSVQSDCPHRERFGYGGDLAVTTDAFIYNYDMSNFYTKVIRDFEDATLPDGRLTDTAPFVGIDYCGIGWAMAHPLTLLELYQYYGNKSLIKEQYPIAKKWFDGIIRDNNLIISKGLSDHESLAPIPTEEMVTPLYFQSAKIMEKLAMIMDQKEDANRYKVLSANIKKAYLDRFNDKGTGRYKPYSQASQYFALYTGITNETFKNEALNELVDLIEVKNKGHLSTGIFGTKYTLDILSENGFAQTASNMVDKKTFPGWGYMLENGATSLWEHWEFSDNTFSHNHPMFGSVSEWFFKLVGGIQADKNAIGFDKIIIWPQMLSNVSWANTSYNSVQGKIICNWQRGTNKFELQVLIPVNSTATIYIPTNNLNS</sequence>
<feature type="non-terminal residue" evidence="6">
    <location>
        <position position="420"/>
    </location>
</feature>
<dbReference type="GO" id="GO:0005975">
    <property type="term" value="P:carbohydrate metabolic process"/>
    <property type="evidence" value="ECO:0007669"/>
    <property type="project" value="InterPro"/>
</dbReference>
<accession>A0A3B0RP64</accession>
<evidence type="ECO:0000256" key="1">
    <source>
        <dbReference type="ARBA" id="ARBA00001445"/>
    </source>
</evidence>
<keyword evidence="3 6" id="KW-0378">Hydrolase</keyword>
<dbReference type="PANTHER" id="PTHR33307:SF6">
    <property type="entry name" value="ALPHA-RHAMNOSIDASE (EUROFUNG)-RELATED"/>
    <property type="match status" value="1"/>
</dbReference>